<gene>
    <name evidence="2" type="primary">OSJNBb0032K15.13</name>
</gene>
<dbReference type="Proteomes" id="UP000817658">
    <property type="component" value="Chromosome 1"/>
</dbReference>
<dbReference type="EMBL" id="AP003710">
    <property type="protein sequence ID" value="BAD68702.1"/>
    <property type="molecule type" value="Genomic_DNA"/>
</dbReference>
<proteinExistence type="predicted"/>
<feature type="compositionally biased region" description="Basic and acidic residues" evidence="1">
    <location>
        <begin position="1"/>
        <end position="10"/>
    </location>
</feature>
<evidence type="ECO:0000313" key="2">
    <source>
        <dbReference type="EMBL" id="BAD68702.1"/>
    </source>
</evidence>
<accession>Q5VPC3</accession>
<feature type="compositionally biased region" description="Basic and acidic residues" evidence="1">
    <location>
        <begin position="71"/>
        <end position="88"/>
    </location>
</feature>
<sequence length="145" mass="15592">MEKERGRDSRLFLGRLGRGPREKERTGRAKWAGRPKAAQVRARGREEREGRWTGLTVRGPGWDPLVSGSAHRAEGARGARARAGEGRGARARFAVDAGAAGPRAASRLAVERAHGEGLTGVGSTRSRLSWRRRGAYVAATRAGGR</sequence>
<feature type="region of interest" description="Disordered" evidence="1">
    <location>
        <begin position="1"/>
        <end position="88"/>
    </location>
</feature>
<reference evidence="2" key="1">
    <citation type="journal article" date="2002" name="Nature">
        <title>The genome sequence and structure of rice chromosome 1.</title>
        <authorList>
            <person name="Sasaki T."/>
            <person name="Matsumoto T."/>
            <person name="Yamamoto K."/>
            <person name="Sakata K."/>
            <person name="Baba T."/>
            <person name="Katayose Y."/>
            <person name="Wu J."/>
            <person name="Niimura Y."/>
            <person name="Cheng Z."/>
            <person name="Nagamura Y."/>
            <person name="Antonio B.A."/>
            <person name="Kanamori H."/>
            <person name="Hosokawa S."/>
            <person name="Masukawa M."/>
            <person name="Arikawa K."/>
            <person name="Chiden Y."/>
            <person name="Hayashi M."/>
            <person name="Okamoto M."/>
            <person name="Ando T."/>
            <person name="Aoki H."/>
            <person name="Arita K."/>
            <person name="Hamada M."/>
            <person name="Harada C."/>
            <person name="Hijishita S."/>
            <person name="Honda M."/>
            <person name="Ichikawa Y."/>
            <person name="Idonuma A."/>
            <person name="Iijima M."/>
            <person name="Ikeda M."/>
            <person name="Ikeno M."/>
            <person name="Itoh S."/>
            <person name="Itoh T."/>
            <person name="Itoh Y."/>
            <person name="Itoh Y."/>
            <person name="Iwabuchi A."/>
            <person name="Kamiya K."/>
            <person name="Karasawa W."/>
            <person name="Katagiri S."/>
            <person name="Kikuta A."/>
            <person name="Kobayashi N."/>
            <person name="Kono I."/>
            <person name="Machita K."/>
            <person name="Maehara T."/>
            <person name="Mizuno H."/>
            <person name="Mizubayashi T."/>
            <person name="Mukai Y."/>
            <person name="Nagasaki H."/>
            <person name="Nakashima M."/>
            <person name="Nakama Y."/>
            <person name="Nakamichi Y."/>
            <person name="Nakamura M."/>
            <person name="Namiki N."/>
            <person name="Negishi M."/>
            <person name="Ohta I."/>
            <person name="Ono N."/>
            <person name="Saji S."/>
            <person name="Sakai K."/>
            <person name="Shibata M."/>
            <person name="Shimokawa T."/>
            <person name="Shomura A."/>
            <person name="Song J."/>
            <person name="Takazaki Y."/>
            <person name="Terasawa K."/>
            <person name="Tsuji K."/>
            <person name="Waki K."/>
            <person name="Yamagata H."/>
            <person name="Yamane H."/>
            <person name="Yoshiki S."/>
            <person name="Yoshihara R."/>
            <person name="Yukawa K."/>
            <person name="Zhong H."/>
            <person name="Iwama H."/>
            <person name="Endo T."/>
            <person name="Ito H."/>
            <person name="Hahn J.H."/>
            <person name="Kim H.I."/>
            <person name="Eun M.Y."/>
            <person name="Yano M."/>
            <person name="Jiang J."/>
            <person name="Gojobori T."/>
        </authorList>
    </citation>
    <scope>NUCLEOTIDE SEQUENCE [LARGE SCALE GENOMIC DNA]</scope>
</reference>
<evidence type="ECO:0000256" key="1">
    <source>
        <dbReference type="SAM" id="MobiDB-lite"/>
    </source>
</evidence>
<dbReference type="AlphaFoldDB" id="Q5VPC3"/>
<organism evidence="2">
    <name type="scientific">Oryza sativa subsp. japonica</name>
    <name type="common">Rice</name>
    <dbReference type="NCBI Taxonomy" id="39947"/>
    <lineage>
        <taxon>Eukaryota</taxon>
        <taxon>Viridiplantae</taxon>
        <taxon>Streptophyta</taxon>
        <taxon>Embryophyta</taxon>
        <taxon>Tracheophyta</taxon>
        <taxon>Spermatophyta</taxon>
        <taxon>Magnoliopsida</taxon>
        <taxon>Liliopsida</taxon>
        <taxon>Poales</taxon>
        <taxon>Poaceae</taxon>
        <taxon>BOP clade</taxon>
        <taxon>Oryzoideae</taxon>
        <taxon>Oryzeae</taxon>
        <taxon>Oryzinae</taxon>
        <taxon>Oryza</taxon>
        <taxon>Oryza sativa</taxon>
    </lineage>
</organism>
<protein>
    <submittedName>
        <fullName evidence="2">Epstein-Barr virus EBNA-1-like protein</fullName>
    </submittedName>
</protein>
<name>Q5VPC3_ORYSJ</name>